<organism evidence="1 2">
    <name type="scientific">Goodea atripinnis</name>
    <dbReference type="NCBI Taxonomy" id="208336"/>
    <lineage>
        <taxon>Eukaryota</taxon>
        <taxon>Metazoa</taxon>
        <taxon>Chordata</taxon>
        <taxon>Craniata</taxon>
        <taxon>Vertebrata</taxon>
        <taxon>Euteleostomi</taxon>
        <taxon>Actinopterygii</taxon>
        <taxon>Neopterygii</taxon>
        <taxon>Teleostei</taxon>
        <taxon>Neoteleostei</taxon>
        <taxon>Acanthomorphata</taxon>
        <taxon>Ovalentaria</taxon>
        <taxon>Atherinomorphae</taxon>
        <taxon>Cyprinodontiformes</taxon>
        <taxon>Goodeidae</taxon>
        <taxon>Goodea</taxon>
    </lineage>
</organism>
<dbReference type="EMBL" id="JAHRIO010023919">
    <property type="protein sequence ID" value="MEQ2166463.1"/>
    <property type="molecule type" value="Genomic_DNA"/>
</dbReference>
<proteinExistence type="predicted"/>
<comment type="caution">
    <text evidence="1">The sequence shown here is derived from an EMBL/GenBank/DDBJ whole genome shotgun (WGS) entry which is preliminary data.</text>
</comment>
<dbReference type="Proteomes" id="UP001476798">
    <property type="component" value="Unassembled WGS sequence"/>
</dbReference>
<evidence type="ECO:0000313" key="1">
    <source>
        <dbReference type="EMBL" id="MEQ2166463.1"/>
    </source>
</evidence>
<keyword evidence="2" id="KW-1185">Reference proteome</keyword>
<gene>
    <name evidence="1" type="ORF">GOODEAATRI_028398</name>
</gene>
<accession>A0ABV0N4Z1</accession>
<name>A0ABV0N4Z1_9TELE</name>
<sequence>MDGENRVYKSEIDTFLFILPTGSTKPVCLMCSKTVALIKSTNVKHHETKRKCFEHTDPPTLWLQMVPETTLSGLKKVAIFILTMFGSEAAFSTRNIIKTKYCSRLTNEHVHTCDSNQAQV</sequence>
<protein>
    <submittedName>
        <fullName evidence="1">Uncharacterized protein</fullName>
    </submittedName>
</protein>
<evidence type="ECO:0000313" key="2">
    <source>
        <dbReference type="Proteomes" id="UP001476798"/>
    </source>
</evidence>
<dbReference type="PANTHER" id="PTHR45913:SF21">
    <property type="entry name" value="DUF4371 DOMAIN-CONTAINING PROTEIN"/>
    <property type="match status" value="1"/>
</dbReference>
<reference evidence="1 2" key="1">
    <citation type="submission" date="2021-06" db="EMBL/GenBank/DDBJ databases">
        <authorList>
            <person name="Palmer J.M."/>
        </authorList>
    </citation>
    <scope>NUCLEOTIDE SEQUENCE [LARGE SCALE GENOMIC DNA]</scope>
    <source>
        <strain evidence="1 2">GA_2019</strain>
        <tissue evidence="1">Muscle</tissue>
    </source>
</reference>
<dbReference type="PANTHER" id="PTHR45913">
    <property type="entry name" value="EPM2A-INTERACTING PROTEIN 1"/>
    <property type="match status" value="1"/>
</dbReference>